<organism evidence="1 2">
    <name type="scientific">Cyprinus carpio</name>
    <name type="common">Common carp</name>
    <dbReference type="NCBI Taxonomy" id="7962"/>
    <lineage>
        <taxon>Eukaryota</taxon>
        <taxon>Metazoa</taxon>
        <taxon>Chordata</taxon>
        <taxon>Craniata</taxon>
        <taxon>Vertebrata</taxon>
        <taxon>Euteleostomi</taxon>
        <taxon>Actinopterygii</taxon>
        <taxon>Neopterygii</taxon>
        <taxon>Teleostei</taxon>
        <taxon>Ostariophysi</taxon>
        <taxon>Cypriniformes</taxon>
        <taxon>Cyprinidae</taxon>
        <taxon>Cyprininae</taxon>
        <taxon>Cyprinus</taxon>
    </lineage>
</organism>
<dbReference type="Ensembl" id="ENSCCRT00020109040.1">
    <property type="protein sequence ID" value="ENSCCRP00020099726.1"/>
    <property type="gene ID" value="ENSCCRG00020045831.1"/>
</dbReference>
<protein>
    <submittedName>
        <fullName evidence="1">Uncharacterized protein</fullName>
    </submittedName>
</protein>
<evidence type="ECO:0000313" key="2">
    <source>
        <dbReference type="Proteomes" id="UP000694701"/>
    </source>
</evidence>
<sequence length="57" mass="6859">MSREQKAVDRARKAFLTGRSKSLEYRITQLKNLLRFVKERQMEISEGLKKDLRRSMM</sequence>
<accession>A0A8C2Q1P3</accession>
<dbReference type="Gene3D" id="3.40.605.10">
    <property type="entry name" value="Aldehyde Dehydrogenase, Chain A, domain 1"/>
    <property type="match status" value="1"/>
</dbReference>
<dbReference type="GO" id="GO:0016491">
    <property type="term" value="F:oxidoreductase activity"/>
    <property type="evidence" value="ECO:0007669"/>
    <property type="project" value="InterPro"/>
</dbReference>
<dbReference type="Proteomes" id="UP000694701">
    <property type="component" value="Unplaced"/>
</dbReference>
<name>A0A8C2Q1P3_CYPCA</name>
<dbReference type="SUPFAM" id="SSF53720">
    <property type="entry name" value="ALDH-like"/>
    <property type="match status" value="1"/>
</dbReference>
<reference evidence="1" key="1">
    <citation type="submission" date="2025-08" db="UniProtKB">
        <authorList>
            <consortium name="Ensembl"/>
        </authorList>
    </citation>
    <scope>IDENTIFICATION</scope>
</reference>
<proteinExistence type="predicted"/>
<dbReference type="AlphaFoldDB" id="A0A8C2Q1P3"/>
<dbReference type="InterPro" id="IPR016162">
    <property type="entry name" value="Ald_DH_N"/>
</dbReference>
<dbReference type="InterPro" id="IPR016161">
    <property type="entry name" value="Ald_DH/histidinol_DH"/>
</dbReference>
<evidence type="ECO:0000313" key="1">
    <source>
        <dbReference type="Ensembl" id="ENSCCRP00020099726.1"/>
    </source>
</evidence>